<protein>
    <submittedName>
        <fullName evidence="1">Uncharacterized protein</fullName>
    </submittedName>
</protein>
<feature type="non-terminal residue" evidence="1">
    <location>
        <position position="254"/>
    </location>
</feature>
<sequence length="254" mass="28014">VLLDAGTPANDLALEYPIRPVEDLALLVKCVVAGTKTADEDYIFITGKDWRGAAQTESIDVSAGDGTYEPAKYWSVITTLDCSDEAAGSGNVWGDGNLTVTQDIWGVIWDYGNGQYKIDSHLDFGNGSTTSYFKSELEMVYFATGTDPIVTASANLRLGEKDNDWGRNGSFWSYGPSGGRTIMNGAGSWSMYASHFHIRTSSNQIYLKYGDVEILNSINSGIEHRAWPIYFNHDLNSIIMKDYFITNIYGLNTM</sequence>
<dbReference type="AlphaFoldDB" id="X0X7M0"/>
<accession>X0X7M0</accession>
<evidence type="ECO:0000313" key="1">
    <source>
        <dbReference type="EMBL" id="GAG31412.1"/>
    </source>
</evidence>
<name>X0X7M0_9ZZZZ</name>
<organism evidence="1">
    <name type="scientific">marine sediment metagenome</name>
    <dbReference type="NCBI Taxonomy" id="412755"/>
    <lineage>
        <taxon>unclassified sequences</taxon>
        <taxon>metagenomes</taxon>
        <taxon>ecological metagenomes</taxon>
    </lineage>
</organism>
<comment type="caution">
    <text evidence="1">The sequence shown here is derived from an EMBL/GenBank/DDBJ whole genome shotgun (WGS) entry which is preliminary data.</text>
</comment>
<reference evidence="1" key="1">
    <citation type="journal article" date="2014" name="Front. Microbiol.">
        <title>High frequency of phylogenetically diverse reductive dehalogenase-homologous genes in deep subseafloor sedimentary metagenomes.</title>
        <authorList>
            <person name="Kawai M."/>
            <person name="Futagami T."/>
            <person name="Toyoda A."/>
            <person name="Takaki Y."/>
            <person name="Nishi S."/>
            <person name="Hori S."/>
            <person name="Arai W."/>
            <person name="Tsubouchi T."/>
            <person name="Morono Y."/>
            <person name="Uchiyama I."/>
            <person name="Ito T."/>
            <person name="Fujiyama A."/>
            <person name="Inagaki F."/>
            <person name="Takami H."/>
        </authorList>
    </citation>
    <scope>NUCLEOTIDE SEQUENCE</scope>
    <source>
        <strain evidence="1">Expedition CK06-06</strain>
    </source>
</reference>
<proteinExistence type="predicted"/>
<dbReference type="EMBL" id="BARS01040045">
    <property type="protein sequence ID" value="GAG31412.1"/>
    <property type="molecule type" value="Genomic_DNA"/>
</dbReference>
<gene>
    <name evidence="1" type="ORF">S01H1_61100</name>
</gene>
<feature type="non-terminal residue" evidence="1">
    <location>
        <position position="1"/>
    </location>
</feature>